<dbReference type="EMBL" id="QLMC01000005">
    <property type="protein sequence ID" value="RAJ94356.1"/>
    <property type="molecule type" value="Genomic_DNA"/>
</dbReference>
<dbReference type="InterPro" id="IPR027417">
    <property type="entry name" value="P-loop_NTPase"/>
</dbReference>
<keyword evidence="9 13" id="KW-0418">Kinase</keyword>
<keyword evidence="5 13" id="KW-0444">Lipid biosynthesis</keyword>
<keyword evidence="6 13" id="KW-0441">Lipid A biosynthesis</keyword>
<evidence type="ECO:0000256" key="10">
    <source>
        <dbReference type="ARBA" id="ARBA00022840"/>
    </source>
</evidence>
<dbReference type="PANTHER" id="PTHR42724">
    <property type="entry name" value="TETRAACYLDISACCHARIDE 4'-KINASE"/>
    <property type="match status" value="1"/>
</dbReference>
<dbReference type="PANTHER" id="PTHR42724:SF1">
    <property type="entry name" value="TETRAACYLDISACCHARIDE 4'-KINASE, MITOCHONDRIAL-RELATED"/>
    <property type="match status" value="1"/>
</dbReference>
<dbReference type="GO" id="GO:0005524">
    <property type="term" value="F:ATP binding"/>
    <property type="evidence" value="ECO:0007669"/>
    <property type="project" value="UniProtKB-UniRule"/>
</dbReference>
<dbReference type="GO" id="GO:0009029">
    <property type="term" value="F:lipid-A 4'-kinase activity"/>
    <property type="evidence" value="ECO:0007669"/>
    <property type="project" value="UniProtKB-UniRule"/>
</dbReference>
<evidence type="ECO:0000256" key="6">
    <source>
        <dbReference type="ARBA" id="ARBA00022556"/>
    </source>
</evidence>
<evidence type="ECO:0000256" key="2">
    <source>
        <dbReference type="ARBA" id="ARBA00004870"/>
    </source>
</evidence>
<evidence type="ECO:0000256" key="11">
    <source>
        <dbReference type="ARBA" id="ARBA00023098"/>
    </source>
</evidence>
<evidence type="ECO:0000313" key="15">
    <source>
        <dbReference type="Proteomes" id="UP000248790"/>
    </source>
</evidence>
<dbReference type="Proteomes" id="UP000248790">
    <property type="component" value="Unassembled WGS sequence"/>
</dbReference>
<comment type="similarity">
    <text evidence="13">Belongs to the LpxK family.</text>
</comment>
<evidence type="ECO:0000256" key="13">
    <source>
        <dbReference type="HAMAP-Rule" id="MF_00409"/>
    </source>
</evidence>
<comment type="catalytic activity">
    <reaction evidence="13">
        <text>a lipid A disaccharide + ATP = a lipid IVA + ADP + H(+)</text>
        <dbReference type="Rhea" id="RHEA:67840"/>
        <dbReference type="ChEBI" id="CHEBI:15378"/>
        <dbReference type="ChEBI" id="CHEBI:30616"/>
        <dbReference type="ChEBI" id="CHEBI:176343"/>
        <dbReference type="ChEBI" id="CHEBI:176425"/>
        <dbReference type="ChEBI" id="CHEBI:456216"/>
        <dbReference type="EC" id="2.7.1.130"/>
    </reaction>
</comment>
<keyword evidence="7 13" id="KW-0808">Transferase</keyword>
<dbReference type="InterPro" id="IPR003758">
    <property type="entry name" value="LpxK"/>
</dbReference>
<comment type="function">
    <text evidence="1 13">Transfers the gamma-phosphate of ATP to the 4'-position of a tetraacyldisaccharide 1-phosphate intermediate (termed DS-1-P) to form tetraacyldisaccharide 1,4'-bis-phosphate (lipid IVA).</text>
</comment>
<evidence type="ECO:0000256" key="3">
    <source>
        <dbReference type="ARBA" id="ARBA00012071"/>
    </source>
</evidence>
<comment type="caution">
    <text evidence="14">The sequence shown here is derived from an EMBL/GenBank/DDBJ whole genome shotgun (WGS) entry which is preliminary data.</text>
</comment>
<keyword evidence="15" id="KW-1185">Reference proteome</keyword>
<gene>
    <name evidence="13" type="primary">lpxK</name>
    <name evidence="14" type="ORF">LX87_04243</name>
</gene>
<evidence type="ECO:0000256" key="7">
    <source>
        <dbReference type="ARBA" id="ARBA00022679"/>
    </source>
</evidence>
<keyword evidence="10 13" id="KW-0067">ATP-binding</keyword>
<name>A0A327WQY3_LARAB</name>
<dbReference type="SUPFAM" id="SSF52540">
    <property type="entry name" value="P-loop containing nucleoside triphosphate hydrolases"/>
    <property type="match status" value="1"/>
</dbReference>
<evidence type="ECO:0000256" key="9">
    <source>
        <dbReference type="ARBA" id="ARBA00022777"/>
    </source>
</evidence>
<evidence type="ECO:0000256" key="12">
    <source>
        <dbReference type="ARBA" id="ARBA00029757"/>
    </source>
</evidence>
<evidence type="ECO:0000256" key="8">
    <source>
        <dbReference type="ARBA" id="ARBA00022741"/>
    </source>
</evidence>
<keyword evidence="8 13" id="KW-0547">Nucleotide-binding</keyword>
<comment type="pathway">
    <text evidence="2 13">Glycolipid biosynthesis; lipid IV(A) biosynthesis; lipid IV(A) from (3R)-3-hydroxytetradecanoyl-[acyl-carrier-protein] and UDP-N-acetyl-alpha-D-glucosamine: step 6/6.</text>
</comment>
<dbReference type="UniPathway" id="UPA00359">
    <property type="reaction ID" value="UER00482"/>
</dbReference>
<dbReference type="GO" id="GO:0009245">
    <property type="term" value="P:lipid A biosynthetic process"/>
    <property type="evidence" value="ECO:0007669"/>
    <property type="project" value="UniProtKB-UniRule"/>
</dbReference>
<keyword evidence="11 13" id="KW-0443">Lipid metabolism</keyword>
<sequence length="360" mass="40186">MLDHVLKPLSWLYGGITDVRNLLYDSGVVSSLRPATYTIAVGNLTVGGTGKTPHVDYLVNLLKQTGPVATLSRGYGRRTRGFRIVTDADTADTVGDEPLLLYRKHAEKPGINGGDVLVSVGEKRAEAIPKLLTIRTDWRAIVLDDAFQHRPVRPQLNLLLTDYNRPFYDDEPFPGGRLRERRHGARRADVVLVTKCPDELEVSEQQAIQQRIRVYSRAGVPVFFTGLRYGSPVSFVETSEKAGNRVVLVSGIARPEPLEQYVKTHFDLVHHLRFADHHRYTAPDLERIVRVLPADGTVLTTEKDFVKLAPLLAETGADASRFHYLPIEITFLSGEAEFKKIIEQTGPDRFNRGSVGVKKS</sequence>
<evidence type="ECO:0000256" key="5">
    <source>
        <dbReference type="ARBA" id="ARBA00022516"/>
    </source>
</evidence>
<protein>
    <recommendedName>
        <fullName evidence="4 13">Tetraacyldisaccharide 4'-kinase</fullName>
        <ecNumber evidence="3 13">2.7.1.130</ecNumber>
    </recommendedName>
    <alternativeName>
        <fullName evidence="12 13">Lipid A 4'-kinase</fullName>
    </alternativeName>
</protein>
<dbReference type="HAMAP" id="MF_00409">
    <property type="entry name" value="LpxK"/>
    <property type="match status" value="1"/>
</dbReference>
<evidence type="ECO:0000256" key="4">
    <source>
        <dbReference type="ARBA" id="ARBA00016436"/>
    </source>
</evidence>
<proteinExistence type="inferred from homology"/>
<organism evidence="14 15">
    <name type="scientific">Larkinella arboricola</name>
    <dbReference type="NCBI Taxonomy" id="643671"/>
    <lineage>
        <taxon>Bacteria</taxon>
        <taxon>Pseudomonadati</taxon>
        <taxon>Bacteroidota</taxon>
        <taxon>Cytophagia</taxon>
        <taxon>Cytophagales</taxon>
        <taxon>Spirosomataceae</taxon>
        <taxon>Larkinella</taxon>
    </lineage>
</organism>
<accession>A0A327WQY3</accession>
<dbReference type="NCBIfam" id="TIGR00682">
    <property type="entry name" value="lpxK"/>
    <property type="match status" value="1"/>
</dbReference>
<dbReference type="Pfam" id="PF02606">
    <property type="entry name" value="LpxK"/>
    <property type="match status" value="1"/>
</dbReference>
<dbReference type="GO" id="GO:0009244">
    <property type="term" value="P:lipopolysaccharide core region biosynthetic process"/>
    <property type="evidence" value="ECO:0007669"/>
    <property type="project" value="TreeGrafter"/>
</dbReference>
<dbReference type="EC" id="2.7.1.130" evidence="3 13"/>
<reference evidence="14 15" key="1">
    <citation type="submission" date="2018-06" db="EMBL/GenBank/DDBJ databases">
        <title>Genomic Encyclopedia of Archaeal and Bacterial Type Strains, Phase II (KMG-II): from individual species to whole genera.</title>
        <authorList>
            <person name="Goeker M."/>
        </authorList>
    </citation>
    <scope>NUCLEOTIDE SEQUENCE [LARGE SCALE GENOMIC DNA]</scope>
    <source>
        <strain evidence="14 15">DSM 21851</strain>
    </source>
</reference>
<evidence type="ECO:0000313" key="14">
    <source>
        <dbReference type="EMBL" id="RAJ94356.1"/>
    </source>
</evidence>
<feature type="binding site" evidence="13">
    <location>
        <begin position="45"/>
        <end position="52"/>
    </location>
    <ligand>
        <name>ATP</name>
        <dbReference type="ChEBI" id="CHEBI:30616"/>
    </ligand>
</feature>
<dbReference type="GO" id="GO:0005886">
    <property type="term" value="C:plasma membrane"/>
    <property type="evidence" value="ECO:0007669"/>
    <property type="project" value="TreeGrafter"/>
</dbReference>
<evidence type="ECO:0000256" key="1">
    <source>
        <dbReference type="ARBA" id="ARBA00002274"/>
    </source>
</evidence>
<dbReference type="AlphaFoldDB" id="A0A327WQY3"/>